<dbReference type="Gene3D" id="2.30.110.50">
    <property type="match status" value="1"/>
</dbReference>
<dbReference type="EMBL" id="BORT01000007">
    <property type="protein sequence ID" value="GIO47334.1"/>
    <property type="molecule type" value="Genomic_DNA"/>
</dbReference>
<name>A0A920CRP2_9BACL</name>
<feature type="compositionally biased region" description="Basic and acidic residues" evidence="1">
    <location>
        <begin position="868"/>
        <end position="877"/>
    </location>
</feature>
<dbReference type="Pfam" id="PF05954">
    <property type="entry name" value="Phage_GPD"/>
    <property type="match status" value="1"/>
</dbReference>
<dbReference type="Proteomes" id="UP000682811">
    <property type="component" value="Unassembled WGS sequence"/>
</dbReference>
<comment type="caution">
    <text evidence="2">The sequence shown here is derived from an EMBL/GenBank/DDBJ whole genome shotgun (WGS) entry which is preliminary data.</text>
</comment>
<dbReference type="CDD" id="cd20695">
    <property type="entry name" value="CdiA-CT_5T87E_Ct"/>
    <property type="match status" value="1"/>
</dbReference>
<reference evidence="2 3" key="1">
    <citation type="submission" date="2021-03" db="EMBL/GenBank/DDBJ databases">
        <title>Antimicrobial resistance genes in bacteria isolated from Japanese honey, and their potential for conferring macrolide and lincosamide resistance in the American foulbrood pathogen Paenibacillus larvae.</title>
        <authorList>
            <person name="Okamoto M."/>
            <person name="Kumagai M."/>
            <person name="Kanamori H."/>
            <person name="Takamatsu D."/>
        </authorList>
    </citation>
    <scope>NUCLEOTIDE SEQUENCE [LARGE SCALE GENOMIC DNA]</scope>
    <source>
        <strain evidence="2 3">J34TS1</strain>
    </source>
</reference>
<organism evidence="2 3">
    <name type="scientific">Paenibacillus azoreducens</name>
    <dbReference type="NCBI Taxonomy" id="116718"/>
    <lineage>
        <taxon>Bacteria</taxon>
        <taxon>Bacillati</taxon>
        <taxon>Bacillota</taxon>
        <taxon>Bacilli</taxon>
        <taxon>Bacillales</taxon>
        <taxon>Paenibacillaceae</taxon>
        <taxon>Paenibacillus</taxon>
    </lineage>
</organism>
<feature type="region of interest" description="Disordered" evidence="1">
    <location>
        <begin position="504"/>
        <end position="524"/>
    </location>
</feature>
<dbReference type="Gene3D" id="3.55.50.10">
    <property type="entry name" value="Baseplate protein-like domains"/>
    <property type="match status" value="1"/>
</dbReference>
<accession>A0A920CRP2</accession>
<sequence>MSVLHNGIGYESLRFYGSFQPQHIEKLQITRTINDHAYLTISGMLPEEQGAACIGQNMEEEPIVIRQLDEQGQSLRRIFHGIVTRLSVHCIRGVYTFELEAASHSYQMDIRIKKRSYQDIHRTYDDLVTTMIRKYKYGDAIDTITSNAKLGTFVLQYEETDWAFLKRLASRFGSVLVPEVTAASPKVFFGMPEGKLYKVERDVSYQVRRTFHELKAGKPGKRAGSYMTYVIESLQYYALGDIIALPIGSGKELVVVRAVTRLEDGLLHTRYDLQAEQDIRYARYENDQAAGIALTGTVLKVQQDLVQLQLDIDSKQDPAKACWFPVATHYVAEEHSGWYDMPEAGERVELYLPTSREHEAYVTDSQRQHRHTTGQPDVKVWRHAQGSGVDMSGQELILSTSGAFSITLHEGSGITVSSPGNVQIQGGHVKLDAGGELSLKAGSSLYLKGGASSMVLDGETDIKAPVVDQEGTVKAPVFVMDLPPVPEPPLMNIKDYEAAQAAAAAKTQSSSTPTAKITSPADQKQADGLLSTTSKLLGSIPVVGAMVGATLGGLAAASASLMVGAAIPVRSTGTSRAGGGGANGGVHPLKYLAGLALQGLISHYEHEKAKDAYYRKWLLGKVFTSACELGLPTSWKDMASYVRRMAQTANELEQAYHQIPSELRQRWRANYDRYMAEQPQPQPKQEQSRSWLAILGEAQLQNAEAQVAAGKYVAEVVGEATSGAGTAVVEDYSLGIMSKEYASNHPKARKTGELIGHLITTVAGVLEMGAAVTEAVFGGVVTSTGALAPIGVGAIVQSTVVGTHGAGVTFIGGSNSVKSAKDLYQMFKSEGSNSPTPKKPSSQKSSKPNEKLPETRGTGNPNYSYKNGKFENADYHGKAGNSVKSKAPQDGQFSLDNSIDIKSTTDRRVGIDSNGDFVVLDKTVEGTYHGHVRPWKSSDPNLSPLTDQMKNALRKAGYVKEVGGKPKLTQKAIDLMNSL</sequence>
<protein>
    <recommendedName>
        <fullName evidence="4">Gp5/Type VI secretion system Vgr protein OB-fold domain-containing protein</fullName>
    </recommendedName>
</protein>
<evidence type="ECO:0000256" key="1">
    <source>
        <dbReference type="SAM" id="MobiDB-lite"/>
    </source>
</evidence>
<feature type="compositionally biased region" description="Low complexity" evidence="1">
    <location>
        <begin position="832"/>
        <end position="846"/>
    </location>
</feature>
<feature type="compositionally biased region" description="Low complexity" evidence="1">
    <location>
        <begin position="504"/>
        <end position="516"/>
    </location>
</feature>
<proteinExistence type="predicted"/>
<dbReference type="RefSeq" id="WP_212978203.1">
    <property type="nucleotide sequence ID" value="NZ_AP025343.1"/>
</dbReference>
<evidence type="ECO:0008006" key="4">
    <source>
        <dbReference type="Google" id="ProtNLM"/>
    </source>
</evidence>
<dbReference type="AlphaFoldDB" id="A0A920CRP2"/>
<evidence type="ECO:0000313" key="2">
    <source>
        <dbReference type="EMBL" id="GIO47334.1"/>
    </source>
</evidence>
<keyword evidence="3" id="KW-1185">Reference proteome</keyword>
<feature type="region of interest" description="Disordered" evidence="1">
    <location>
        <begin position="828"/>
        <end position="894"/>
    </location>
</feature>
<dbReference type="SUPFAM" id="SSF69279">
    <property type="entry name" value="Phage tail proteins"/>
    <property type="match status" value="1"/>
</dbReference>
<gene>
    <name evidence="2" type="ORF">J34TS1_20990</name>
</gene>
<evidence type="ECO:0000313" key="3">
    <source>
        <dbReference type="Proteomes" id="UP000682811"/>
    </source>
</evidence>